<reference evidence="1 2" key="1">
    <citation type="submission" date="2015-11" db="EMBL/GenBank/DDBJ databases">
        <title>Exploring the genomic traits of fungus-feeding bacterial genus Collimonas.</title>
        <authorList>
            <person name="Song C."/>
            <person name="Schmidt R."/>
            <person name="de Jager V."/>
            <person name="Krzyzanowska D."/>
            <person name="Jongedijk E."/>
            <person name="Cankar K."/>
            <person name="Beekwilder J."/>
            <person name="van Veen A."/>
            <person name="de Boer W."/>
            <person name="van Veen J.A."/>
            <person name="Garbeva P."/>
        </authorList>
    </citation>
    <scope>NUCLEOTIDE SEQUENCE [LARGE SCALE GENOMIC DNA]</scope>
    <source>
        <strain evidence="1 2">Ter6</strain>
    </source>
</reference>
<proteinExistence type="predicted"/>
<accession>A0A127PG86</accession>
<name>A0A127PG86_9BURK</name>
<dbReference type="EMBL" id="CP013232">
    <property type="protein sequence ID" value="AMO96644.1"/>
    <property type="molecule type" value="Genomic_DNA"/>
</dbReference>
<protein>
    <submittedName>
        <fullName evidence="1">Uncharacterized protein</fullName>
    </submittedName>
</protein>
<gene>
    <name evidence="1" type="ORF">CFter6_4035</name>
</gene>
<sequence length="43" mass="4847">MKIATKPCDPASMRSQASCGAAAFYRLDMGEMRRFEPESTAFW</sequence>
<evidence type="ECO:0000313" key="2">
    <source>
        <dbReference type="Proteomes" id="UP000072421"/>
    </source>
</evidence>
<evidence type="ECO:0000313" key="1">
    <source>
        <dbReference type="EMBL" id="AMO96644.1"/>
    </source>
</evidence>
<organism evidence="1">
    <name type="scientific">Collimonas fungivorans</name>
    <dbReference type="NCBI Taxonomy" id="158899"/>
    <lineage>
        <taxon>Bacteria</taxon>
        <taxon>Pseudomonadati</taxon>
        <taxon>Pseudomonadota</taxon>
        <taxon>Betaproteobacteria</taxon>
        <taxon>Burkholderiales</taxon>
        <taxon>Oxalobacteraceae</taxon>
        <taxon>Collimonas</taxon>
    </lineage>
</organism>
<dbReference type="AlphaFoldDB" id="A0A127PG86"/>
<dbReference type="Proteomes" id="UP000072421">
    <property type="component" value="Chromosome"/>
</dbReference>